<accession>A0AA88VWR9</accession>
<dbReference type="AlphaFoldDB" id="A0AA88VWR9"/>
<organism evidence="1 2">
    <name type="scientific">Escallonia herrerae</name>
    <dbReference type="NCBI Taxonomy" id="1293975"/>
    <lineage>
        <taxon>Eukaryota</taxon>
        <taxon>Viridiplantae</taxon>
        <taxon>Streptophyta</taxon>
        <taxon>Embryophyta</taxon>
        <taxon>Tracheophyta</taxon>
        <taxon>Spermatophyta</taxon>
        <taxon>Magnoliopsida</taxon>
        <taxon>eudicotyledons</taxon>
        <taxon>Gunneridae</taxon>
        <taxon>Pentapetalae</taxon>
        <taxon>asterids</taxon>
        <taxon>campanulids</taxon>
        <taxon>Escalloniales</taxon>
        <taxon>Escalloniaceae</taxon>
        <taxon>Escallonia</taxon>
    </lineage>
</organism>
<protein>
    <submittedName>
        <fullName evidence="1">Uncharacterized protein</fullName>
    </submittedName>
</protein>
<name>A0AA88VWR9_9ASTE</name>
<gene>
    <name evidence="1" type="ORF">RJ639_005911</name>
</gene>
<keyword evidence="2" id="KW-1185">Reference proteome</keyword>
<comment type="caution">
    <text evidence="1">The sequence shown here is derived from an EMBL/GenBank/DDBJ whole genome shotgun (WGS) entry which is preliminary data.</text>
</comment>
<reference evidence="1" key="1">
    <citation type="submission" date="2022-12" db="EMBL/GenBank/DDBJ databases">
        <title>Draft genome assemblies for two species of Escallonia (Escalloniales).</title>
        <authorList>
            <person name="Chanderbali A."/>
            <person name="Dervinis C."/>
            <person name="Anghel I."/>
            <person name="Soltis D."/>
            <person name="Soltis P."/>
            <person name="Zapata F."/>
        </authorList>
    </citation>
    <scope>NUCLEOTIDE SEQUENCE</scope>
    <source>
        <strain evidence="1">UCBG64.0493</strain>
        <tissue evidence="1">Leaf</tissue>
    </source>
</reference>
<sequence>MGDSCHYDQLISTKMQLDCLITVMGVGLSCSSESPDGRIIMRDVVRKLKSAKNPRLKGLASMCKGLRLWGDLSSLYRKASQEASHGRTQLNLHFNHFSITTETVFQEVLQLRTAKQPSEPLNNSSAAFASEANQITILDKQQLIPVTKDAHKSTVETTKYLSFHPQHFFLGVSIISDVTKFLHIPRFDLFIFPVNHNKYKDLSA</sequence>
<evidence type="ECO:0000313" key="1">
    <source>
        <dbReference type="EMBL" id="KAK3016896.1"/>
    </source>
</evidence>
<dbReference type="Proteomes" id="UP001188597">
    <property type="component" value="Unassembled WGS sequence"/>
</dbReference>
<dbReference type="EMBL" id="JAVXUP010001040">
    <property type="protein sequence ID" value="KAK3016896.1"/>
    <property type="molecule type" value="Genomic_DNA"/>
</dbReference>
<evidence type="ECO:0000313" key="2">
    <source>
        <dbReference type="Proteomes" id="UP001188597"/>
    </source>
</evidence>
<proteinExistence type="predicted"/>